<sequence>MARITHIINLFLLFSSTCLIASSNADIDFGIYVWWAQCDRREYFYKDIHFAMNKACDQLNSKLVNSIPKFQNSDEMQREAPVKIEIGNFIGPFYSFPLTSENVHNQEPTTSTLGQI</sequence>
<dbReference type="EMBL" id="MCFK01008697">
    <property type="protein sequence ID" value="RKF55789.1"/>
    <property type="molecule type" value="Genomic_DNA"/>
</dbReference>
<dbReference type="AlphaFoldDB" id="A0A420HEE3"/>
<organism evidence="2 3">
    <name type="scientific">Erysiphe neolycopersici</name>
    <dbReference type="NCBI Taxonomy" id="212602"/>
    <lineage>
        <taxon>Eukaryota</taxon>
        <taxon>Fungi</taxon>
        <taxon>Dikarya</taxon>
        <taxon>Ascomycota</taxon>
        <taxon>Pezizomycotina</taxon>
        <taxon>Leotiomycetes</taxon>
        <taxon>Erysiphales</taxon>
        <taxon>Erysiphaceae</taxon>
        <taxon>Erysiphe</taxon>
    </lineage>
</organism>
<keyword evidence="3" id="KW-1185">Reference proteome</keyword>
<feature type="chain" id="PRO_5019362528" evidence="1">
    <location>
        <begin position="26"/>
        <end position="116"/>
    </location>
</feature>
<accession>A0A420HEE3</accession>
<comment type="caution">
    <text evidence="2">The sequence shown here is derived from an EMBL/GenBank/DDBJ whole genome shotgun (WGS) entry which is preliminary data.</text>
</comment>
<evidence type="ECO:0000313" key="3">
    <source>
        <dbReference type="Proteomes" id="UP000286134"/>
    </source>
</evidence>
<feature type="signal peptide" evidence="1">
    <location>
        <begin position="1"/>
        <end position="25"/>
    </location>
</feature>
<protein>
    <submittedName>
        <fullName evidence="2">Uncharacterized protein</fullName>
    </submittedName>
</protein>
<dbReference type="Proteomes" id="UP000286134">
    <property type="component" value="Unassembled WGS sequence"/>
</dbReference>
<gene>
    <name evidence="2" type="ORF">OnM2_06141</name>
</gene>
<name>A0A420HEE3_9PEZI</name>
<keyword evidence="1" id="KW-0732">Signal</keyword>
<evidence type="ECO:0000256" key="1">
    <source>
        <dbReference type="SAM" id="SignalP"/>
    </source>
</evidence>
<proteinExistence type="predicted"/>
<evidence type="ECO:0000313" key="2">
    <source>
        <dbReference type="EMBL" id="RKF55789.1"/>
    </source>
</evidence>
<reference evidence="2 3" key="1">
    <citation type="journal article" date="2018" name="BMC Genomics">
        <title>Comparative genome analyses reveal sequence features reflecting distinct modes of host-adaptation between dicot and monocot powdery mildew.</title>
        <authorList>
            <person name="Wu Y."/>
            <person name="Ma X."/>
            <person name="Pan Z."/>
            <person name="Kale S.D."/>
            <person name="Song Y."/>
            <person name="King H."/>
            <person name="Zhang Q."/>
            <person name="Presley C."/>
            <person name="Deng X."/>
            <person name="Wei C.I."/>
            <person name="Xiao S."/>
        </authorList>
    </citation>
    <scope>NUCLEOTIDE SEQUENCE [LARGE SCALE GENOMIC DNA]</scope>
    <source>
        <strain evidence="2">UMSG2</strain>
    </source>
</reference>